<dbReference type="InterPro" id="IPR006553">
    <property type="entry name" value="Leu-rich_rpt_Cys-con_subtyp"/>
</dbReference>
<evidence type="ECO:0000313" key="3">
    <source>
        <dbReference type="EMBL" id="CAD6992085.1"/>
    </source>
</evidence>
<dbReference type="CDD" id="cd09917">
    <property type="entry name" value="F-box_SF"/>
    <property type="match status" value="1"/>
</dbReference>
<proteinExistence type="predicted"/>
<dbReference type="AlphaFoldDB" id="A0A811U499"/>
<dbReference type="SUPFAM" id="SSF52047">
    <property type="entry name" value="RNI-like"/>
    <property type="match status" value="1"/>
</dbReference>
<evidence type="ECO:0000313" key="4">
    <source>
        <dbReference type="Proteomes" id="UP000606786"/>
    </source>
</evidence>
<dbReference type="InterPro" id="IPR032675">
    <property type="entry name" value="LRR_dom_sf"/>
</dbReference>
<dbReference type="Proteomes" id="UP000606786">
    <property type="component" value="Unassembled WGS sequence"/>
</dbReference>
<dbReference type="GO" id="GO:0019005">
    <property type="term" value="C:SCF ubiquitin ligase complex"/>
    <property type="evidence" value="ECO:0007669"/>
    <property type="project" value="TreeGrafter"/>
</dbReference>
<dbReference type="Gene3D" id="3.80.10.10">
    <property type="entry name" value="Ribonuclease Inhibitor"/>
    <property type="match status" value="2"/>
</dbReference>
<name>A0A811U499_CERCA</name>
<dbReference type="EMBL" id="CAJHJT010000001">
    <property type="protein sequence ID" value="CAD6992085.1"/>
    <property type="molecule type" value="Genomic_DNA"/>
</dbReference>
<dbReference type="Pfam" id="PF00646">
    <property type="entry name" value="F-box"/>
    <property type="match status" value="1"/>
</dbReference>
<keyword evidence="4" id="KW-1185">Reference proteome</keyword>
<dbReference type="OrthoDB" id="6492012at2759"/>
<dbReference type="PANTHER" id="PTHR13318">
    <property type="entry name" value="PARTNER OF PAIRED, ISOFORM B-RELATED"/>
    <property type="match status" value="1"/>
</dbReference>
<organism evidence="3 4">
    <name type="scientific">Ceratitis capitata</name>
    <name type="common">Mediterranean fruit fly</name>
    <name type="synonym">Tephritis capitata</name>
    <dbReference type="NCBI Taxonomy" id="7213"/>
    <lineage>
        <taxon>Eukaryota</taxon>
        <taxon>Metazoa</taxon>
        <taxon>Ecdysozoa</taxon>
        <taxon>Arthropoda</taxon>
        <taxon>Hexapoda</taxon>
        <taxon>Insecta</taxon>
        <taxon>Pterygota</taxon>
        <taxon>Neoptera</taxon>
        <taxon>Endopterygota</taxon>
        <taxon>Diptera</taxon>
        <taxon>Brachycera</taxon>
        <taxon>Muscomorpha</taxon>
        <taxon>Tephritoidea</taxon>
        <taxon>Tephritidae</taxon>
        <taxon>Ceratitis</taxon>
        <taxon>Ceratitis</taxon>
    </lineage>
</organism>
<feature type="domain" description="F-box" evidence="2">
    <location>
        <begin position="9"/>
        <end position="43"/>
    </location>
</feature>
<keyword evidence="1" id="KW-0833">Ubl conjugation pathway</keyword>
<evidence type="ECO:0000256" key="1">
    <source>
        <dbReference type="ARBA" id="ARBA00022786"/>
    </source>
</evidence>
<accession>A0A811U499</accession>
<dbReference type="InterPro" id="IPR001810">
    <property type="entry name" value="F-box_dom"/>
</dbReference>
<dbReference type="InterPro" id="IPR036047">
    <property type="entry name" value="F-box-like_dom_sf"/>
</dbReference>
<dbReference type="SMART" id="SM00367">
    <property type="entry name" value="LRR_CC"/>
    <property type="match status" value="4"/>
</dbReference>
<protein>
    <submittedName>
        <fullName evidence="3">(Mediterranean fruit fly) hypothetical protein</fullName>
    </submittedName>
</protein>
<dbReference type="GO" id="GO:0031146">
    <property type="term" value="P:SCF-dependent proteasomal ubiquitin-dependent protein catabolic process"/>
    <property type="evidence" value="ECO:0007669"/>
    <property type="project" value="TreeGrafter"/>
</dbReference>
<comment type="caution">
    <text evidence="3">The sequence shown here is derived from an EMBL/GenBank/DDBJ whole genome shotgun (WGS) entry which is preliminary data.</text>
</comment>
<sequence>MSLNDAAKILSLDNDCLEKLCSFLPFIDQVRFGHVCQRFRYVIEGIFQRRFKECVLDDLIDIMIQMKLKELRNFFRLAGPQLESLSSRTPFIDRSRSLELIAPFCTQLKALNLSGCFLNDDSIRFLQSLKKLEVLTISANREITGAYINNLLTLTELDLYGCIKVETPHLIAVFKALPNLRLLDIRDCMRMLPELFSEMAKHCQSLEVLKMSCPKFSYAAVASLPKLKELVLLDRHRWATTRACLFEELSVRKTKQLESLEIHTRNSLSGEHTSLIAYLKGLKTLVIEQNTAVNDHALSKFCELKKLEILVVKKCADITNKAVLNLLRNCPVLRHLNIQLCYGITTPFVIELISILKAEEGVRKKPLVVLVFGTKIDKEKLLQNATYIEAVEQLLIKVVFGIPHFELDNGNCYNYRRGKARPDEYEDD</sequence>
<gene>
    <name evidence="3" type="ORF">CCAP1982_LOCUS965</name>
</gene>
<evidence type="ECO:0000259" key="2">
    <source>
        <dbReference type="Pfam" id="PF00646"/>
    </source>
</evidence>
<reference evidence="3" key="1">
    <citation type="submission" date="2020-11" db="EMBL/GenBank/DDBJ databases">
        <authorList>
            <person name="Whitehead M."/>
        </authorList>
    </citation>
    <scope>NUCLEOTIDE SEQUENCE</scope>
    <source>
        <strain evidence="3">EGII</strain>
    </source>
</reference>
<dbReference type="SUPFAM" id="SSF81383">
    <property type="entry name" value="F-box domain"/>
    <property type="match status" value="1"/>
</dbReference>